<keyword evidence="4" id="KW-1185">Reference proteome</keyword>
<organism evidence="3 4">
    <name type="scientific">Phreatobacter stygius</name>
    <dbReference type="NCBI Taxonomy" id="1940610"/>
    <lineage>
        <taxon>Bacteria</taxon>
        <taxon>Pseudomonadati</taxon>
        <taxon>Pseudomonadota</taxon>
        <taxon>Alphaproteobacteria</taxon>
        <taxon>Hyphomicrobiales</taxon>
        <taxon>Phreatobacteraceae</taxon>
        <taxon>Phreatobacter</taxon>
    </lineage>
</organism>
<dbReference type="CDD" id="cd03024">
    <property type="entry name" value="DsbA_FrnE"/>
    <property type="match status" value="1"/>
</dbReference>
<feature type="compositionally biased region" description="Low complexity" evidence="1">
    <location>
        <begin position="216"/>
        <end position="234"/>
    </location>
</feature>
<proteinExistence type="predicted"/>
<evidence type="ECO:0000259" key="2">
    <source>
        <dbReference type="Pfam" id="PF01323"/>
    </source>
</evidence>
<dbReference type="GO" id="GO:0016491">
    <property type="term" value="F:oxidoreductase activity"/>
    <property type="evidence" value="ECO:0007669"/>
    <property type="project" value="InterPro"/>
</dbReference>
<dbReference type="Gene3D" id="3.40.30.10">
    <property type="entry name" value="Glutaredoxin"/>
    <property type="match status" value="1"/>
</dbReference>
<dbReference type="KEGG" id="pstg:E8M01_31715"/>
<dbReference type="PANTHER" id="PTHR13887:SF41">
    <property type="entry name" value="THIOREDOXIN SUPERFAMILY PROTEIN"/>
    <property type="match status" value="1"/>
</dbReference>
<dbReference type="EMBL" id="CP039690">
    <property type="protein sequence ID" value="QCI68397.1"/>
    <property type="molecule type" value="Genomic_DNA"/>
</dbReference>
<evidence type="ECO:0000256" key="1">
    <source>
        <dbReference type="SAM" id="MobiDB-lite"/>
    </source>
</evidence>
<accession>A0A4D7BKY4</accession>
<dbReference type="InterPro" id="IPR036249">
    <property type="entry name" value="Thioredoxin-like_sf"/>
</dbReference>
<dbReference type="OrthoDB" id="9799122at2"/>
<protein>
    <submittedName>
        <fullName evidence="3">DsbA family oxidoreductase</fullName>
    </submittedName>
</protein>
<dbReference type="InterPro" id="IPR001853">
    <property type="entry name" value="DSBA-like_thioredoxin_dom"/>
</dbReference>
<dbReference type="SUPFAM" id="SSF52833">
    <property type="entry name" value="Thioredoxin-like"/>
    <property type="match status" value="1"/>
</dbReference>
<dbReference type="PANTHER" id="PTHR13887">
    <property type="entry name" value="GLUTATHIONE S-TRANSFERASE KAPPA"/>
    <property type="match status" value="1"/>
</dbReference>
<reference evidence="3 4" key="1">
    <citation type="submission" date="2019-04" db="EMBL/GenBank/DDBJ databases">
        <title>Phreatobacter aquaticus sp. nov.</title>
        <authorList>
            <person name="Choi A."/>
        </authorList>
    </citation>
    <scope>NUCLEOTIDE SEQUENCE [LARGE SCALE GENOMIC DNA]</scope>
    <source>
        <strain evidence="3 4">KCTC 52518</strain>
    </source>
</reference>
<name>A0A4D7BKY4_9HYPH</name>
<sequence>MPGQTVSVDVISDVVCPWCFIGKRRLEKALALVPDVKVEIRWRPFQLAPELPPAGVPRDQYLIQKFGSLDRTKEMFERVAKVGAGDGIAFAFDKIQVSPNTLDAHRLILWARSGTTQDAVVEALFRAYFIEGKNLADRQTLIEIGAANGLETNLLAELYASDADIERTRREIASAQRIGVTGVPFFIVAERYGIAGAEAAETIAEAIRQAAKETGQEAGQDAGQQAGGARSAAE</sequence>
<gene>
    <name evidence="3" type="ORF">E8M01_31715</name>
</gene>
<dbReference type="Pfam" id="PF01323">
    <property type="entry name" value="DSBA"/>
    <property type="match status" value="1"/>
</dbReference>
<dbReference type="AlphaFoldDB" id="A0A4D7BKY4"/>
<evidence type="ECO:0000313" key="3">
    <source>
        <dbReference type="EMBL" id="QCI68397.1"/>
    </source>
</evidence>
<dbReference type="RefSeq" id="WP_136963816.1">
    <property type="nucleotide sequence ID" value="NZ_CP039690.1"/>
</dbReference>
<dbReference type="Proteomes" id="UP000298781">
    <property type="component" value="Chromosome"/>
</dbReference>
<feature type="domain" description="DSBA-like thioredoxin" evidence="2">
    <location>
        <begin position="8"/>
        <end position="207"/>
    </location>
</feature>
<feature type="region of interest" description="Disordered" evidence="1">
    <location>
        <begin position="210"/>
        <end position="234"/>
    </location>
</feature>
<evidence type="ECO:0000313" key="4">
    <source>
        <dbReference type="Proteomes" id="UP000298781"/>
    </source>
</evidence>